<protein>
    <recommendedName>
        <fullName evidence="2">Mannosyl-glycoprotein endo-beta-N-acetylglucosamidase-like domain-containing protein</fullName>
    </recommendedName>
</protein>
<organism evidence="3 4">
    <name type="scientific">Floricoccus tropicus</name>
    <dbReference type="NCBI Taxonomy" id="1859473"/>
    <lineage>
        <taxon>Bacteria</taxon>
        <taxon>Bacillati</taxon>
        <taxon>Bacillota</taxon>
        <taxon>Bacilli</taxon>
        <taxon>Lactobacillales</taxon>
        <taxon>Streptococcaceae</taxon>
        <taxon>Floricoccus</taxon>
    </lineage>
</organism>
<dbReference type="EMBL" id="MKIR01000024">
    <property type="protein sequence ID" value="OFI48519.1"/>
    <property type="molecule type" value="Genomic_DNA"/>
</dbReference>
<reference evidence="4" key="1">
    <citation type="submission" date="2016-09" db="EMBL/GenBank/DDBJ databases">
        <title>Draft genome sequence of a novel species of the family Streptococcaceae isolated from flowers.</title>
        <authorList>
            <person name="Chuah L.-O."/>
            <person name="Yap K.-P."/>
            <person name="Thong K.L."/>
            <person name="Liong M.T."/>
            <person name="Ahmad R."/>
            <person name="Rusul G."/>
        </authorList>
    </citation>
    <scope>NUCLEOTIDE SEQUENCE [LARGE SCALE GENOMIC DNA]</scope>
    <source>
        <strain evidence="4">DF1</strain>
    </source>
</reference>
<dbReference type="SMART" id="SM00047">
    <property type="entry name" value="LYZ2"/>
    <property type="match status" value="1"/>
</dbReference>
<dbReference type="Pfam" id="PF01832">
    <property type="entry name" value="Glucosaminidase"/>
    <property type="match status" value="1"/>
</dbReference>
<dbReference type="InterPro" id="IPR002901">
    <property type="entry name" value="MGlyc_endo_b_GlcNAc-like_dom"/>
</dbReference>
<sequence length="261" mass="29606">MVLGESTYSGGALKNNQYLISQENIRLVINAARLYNLKPSFLITQMFIESHWGDSNVGRIDNNWSGISEPFSLPTDFGISMRRGTARPVNEGGYYVHFSTLNDFFKAYAFLISKRNGLYNVEGADTIEAYTKGLFKVGGARYDYAESGYDHYISMTVPTYNSMIRQNPGKLEQIDSKINYDEYKEGEIDMTEFAFKQGSAIYYVHGTTMKVLTDPAQWSVLQAVYSQVAEQKTGKAQKIKIFDWTNNDATANAYKRICDFK</sequence>
<name>A0A1E8GJV0_9LACT</name>
<dbReference type="Proteomes" id="UP000178622">
    <property type="component" value="Unassembled WGS sequence"/>
</dbReference>
<dbReference type="GO" id="GO:0004040">
    <property type="term" value="F:amidase activity"/>
    <property type="evidence" value="ECO:0007669"/>
    <property type="project" value="InterPro"/>
</dbReference>
<dbReference type="RefSeq" id="WP_070792916.1">
    <property type="nucleotide sequence ID" value="NZ_MKIR01000024.1"/>
</dbReference>
<feature type="domain" description="Mannosyl-glycoprotein endo-beta-N-acetylglucosamidase-like" evidence="2">
    <location>
        <begin position="11"/>
        <end position="150"/>
    </location>
</feature>
<evidence type="ECO:0000313" key="3">
    <source>
        <dbReference type="EMBL" id="OFI48519.1"/>
    </source>
</evidence>
<proteinExistence type="inferred from homology"/>
<dbReference type="STRING" id="1859473.BG261_06375"/>
<gene>
    <name evidence="3" type="ORF">BG261_06375</name>
</gene>
<dbReference type="OrthoDB" id="2195126at2"/>
<evidence type="ECO:0000313" key="4">
    <source>
        <dbReference type="Proteomes" id="UP000178622"/>
    </source>
</evidence>
<evidence type="ECO:0000259" key="2">
    <source>
        <dbReference type="SMART" id="SM00047"/>
    </source>
</evidence>
<dbReference type="AlphaFoldDB" id="A0A1E8GJV0"/>
<comment type="caution">
    <text evidence="3">The sequence shown here is derived from an EMBL/GenBank/DDBJ whole genome shotgun (WGS) entry which is preliminary data.</text>
</comment>
<keyword evidence="4" id="KW-1185">Reference proteome</keyword>
<dbReference type="Gene3D" id="1.10.530.10">
    <property type="match status" value="1"/>
</dbReference>
<evidence type="ECO:0000256" key="1">
    <source>
        <dbReference type="ARBA" id="ARBA00010266"/>
    </source>
</evidence>
<comment type="similarity">
    <text evidence="1">Belongs to the glycosyl hydrolase 73 family.</text>
</comment>
<accession>A0A1E8GJV0</accession>